<evidence type="ECO:0000256" key="7">
    <source>
        <dbReference type="ARBA" id="ARBA00022840"/>
    </source>
</evidence>
<dbReference type="InterPro" id="IPR050093">
    <property type="entry name" value="ABC_SmlMolc_Importer"/>
</dbReference>
<dbReference type="SUPFAM" id="SSF52540">
    <property type="entry name" value="P-loop containing nucleoside triphosphate hydrolases"/>
    <property type="match status" value="1"/>
</dbReference>
<evidence type="ECO:0000256" key="9">
    <source>
        <dbReference type="ARBA" id="ARBA00023136"/>
    </source>
</evidence>
<dbReference type="Pfam" id="PF08402">
    <property type="entry name" value="TOBE_2"/>
    <property type="match status" value="1"/>
</dbReference>
<dbReference type="GO" id="GO:0043190">
    <property type="term" value="C:ATP-binding cassette (ABC) transporter complex"/>
    <property type="evidence" value="ECO:0007669"/>
    <property type="project" value="InterPro"/>
</dbReference>
<keyword evidence="4" id="KW-1003">Cell membrane</keyword>
<dbReference type="GO" id="GO:0015697">
    <property type="term" value="P:quaternary ammonium group transport"/>
    <property type="evidence" value="ECO:0007669"/>
    <property type="project" value="UniProtKB-ARBA"/>
</dbReference>
<evidence type="ECO:0000256" key="5">
    <source>
        <dbReference type="ARBA" id="ARBA00022519"/>
    </source>
</evidence>
<dbReference type="PATRIC" id="fig|1337887.3.peg.334"/>
<dbReference type="SMART" id="SM00382">
    <property type="entry name" value="AAA"/>
    <property type="match status" value="1"/>
</dbReference>
<dbReference type="Pfam" id="PF00005">
    <property type="entry name" value="ABC_tran"/>
    <property type="match status" value="1"/>
</dbReference>
<dbReference type="AlphaFoldDB" id="U4VBW0"/>
<dbReference type="Proteomes" id="UP000016842">
    <property type="component" value="Unassembled WGS sequence"/>
</dbReference>
<keyword evidence="5" id="KW-0997">Cell inner membrane</keyword>
<dbReference type="SUPFAM" id="SSF50331">
    <property type="entry name" value="MOP-like"/>
    <property type="match status" value="1"/>
</dbReference>
<dbReference type="GO" id="GO:0016887">
    <property type="term" value="F:ATP hydrolysis activity"/>
    <property type="evidence" value="ECO:0007669"/>
    <property type="project" value="InterPro"/>
</dbReference>
<keyword evidence="6" id="KW-0547">Nucleotide-binding</keyword>
<evidence type="ECO:0000256" key="8">
    <source>
        <dbReference type="ARBA" id="ARBA00022967"/>
    </source>
</evidence>
<evidence type="ECO:0000313" key="12">
    <source>
        <dbReference type="Proteomes" id="UP000016842"/>
    </source>
</evidence>
<accession>U4VBW0</accession>
<evidence type="ECO:0000313" key="11">
    <source>
        <dbReference type="EMBL" id="ERM03465.1"/>
    </source>
</evidence>
<keyword evidence="8" id="KW-1278">Translocase</keyword>
<dbReference type="InterPro" id="IPR003439">
    <property type="entry name" value="ABC_transporter-like_ATP-bd"/>
</dbReference>
<gene>
    <name evidence="11" type="ORF">Q644_10910</name>
</gene>
<dbReference type="InterPro" id="IPR013611">
    <property type="entry name" value="Transp-assoc_OB_typ2"/>
</dbReference>
<dbReference type="InterPro" id="IPR003593">
    <property type="entry name" value="AAA+_ATPase"/>
</dbReference>
<dbReference type="FunFam" id="3.40.50.300:FF:000425">
    <property type="entry name" value="Probable ABC transporter, ATP-binding subunit"/>
    <property type="match status" value="1"/>
</dbReference>
<dbReference type="InterPro" id="IPR008995">
    <property type="entry name" value="Mo/tungstate-bd_C_term_dom"/>
</dbReference>
<dbReference type="GO" id="GO:0005524">
    <property type="term" value="F:ATP binding"/>
    <property type="evidence" value="ECO:0007669"/>
    <property type="project" value="UniProtKB-KW"/>
</dbReference>
<comment type="similarity">
    <text evidence="2">Belongs to the ABC transporter superfamily.</text>
</comment>
<evidence type="ECO:0000256" key="1">
    <source>
        <dbReference type="ARBA" id="ARBA00004533"/>
    </source>
</evidence>
<keyword evidence="3" id="KW-0813">Transport</keyword>
<keyword evidence="7" id="KW-0067">ATP-binding</keyword>
<reference evidence="11 12" key="1">
    <citation type="journal article" date="2014" name="FEMS Microbiol. Lett.">
        <title>Genome sequencing analysis reveals virulence-related gene content of Ochrobactrum intermedium strain 229E, a urease-positive strain isolated from the human gastric niche.</title>
        <authorList>
            <person name="Kulkarni G.J."/>
            <person name="Shetty S."/>
            <person name="Dharne M.S."/>
            <person name="Shouche Y.S."/>
        </authorList>
    </citation>
    <scope>NUCLEOTIDE SEQUENCE [LARGE SCALE GENOMIC DNA]</scope>
    <source>
        <strain evidence="11 12">229E</strain>
    </source>
</reference>
<organism evidence="11 12">
    <name type="scientific">Brucella intermedia 229E</name>
    <dbReference type="NCBI Taxonomy" id="1337887"/>
    <lineage>
        <taxon>Bacteria</taxon>
        <taxon>Pseudomonadati</taxon>
        <taxon>Pseudomonadota</taxon>
        <taxon>Alphaproteobacteria</taxon>
        <taxon>Hyphomicrobiales</taxon>
        <taxon>Brucellaceae</taxon>
        <taxon>Brucella/Ochrobactrum group</taxon>
        <taxon>Brucella</taxon>
    </lineage>
</organism>
<dbReference type="InterPro" id="IPR017871">
    <property type="entry name" value="ABC_transporter-like_CS"/>
</dbReference>
<proteinExistence type="inferred from homology"/>
<dbReference type="Gene3D" id="2.40.50.100">
    <property type="match status" value="1"/>
</dbReference>
<sequence length="360" mass="39560">MLAKPEHALEPKLLVDGLSKRYGETIALKPTNIAVKPGEFLTLLGPSGGSGKTTLLQMISGLVLPSEGRLFIDGRDETDTPVHKRDIGLVFQHYALFPHLTVEENIAFPLKMRGQKSADVKAQVQRTLDMVQLGHLASRFPRELSGGQQQRVALARCFVYQPSIILMDEPLGALDKKLREHMQFEIKQLHRQTGATIVYVTHDQEEALALSDRICLMNHAMVEQIAPPQEIYSRPTTAFAADFIGISNIFRGNIETGSDGRPHLSTKNAKLLLDKACDIHDGEMALVVRPEHMELGDAGANRVRGRVAEVVYAGSETRVLVDAAEARLLTVRVLPGRPIPALGENVTLSWQPEAAVLVTP</sequence>
<dbReference type="GO" id="GO:0022857">
    <property type="term" value="F:transmembrane transporter activity"/>
    <property type="evidence" value="ECO:0007669"/>
    <property type="project" value="InterPro"/>
</dbReference>
<dbReference type="Gene3D" id="3.40.50.300">
    <property type="entry name" value="P-loop containing nucleotide triphosphate hydrolases"/>
    <property type="match status" value="1"/>
</dbReference>
<feature type="domain" description="ABC transporter" evidence="10">
    <location>
        <begin position="13"/>
        <end position="244"/>
    </location>
</feature>
<name>U4VBW0_9HYPH</name>
<keyword evidence="9" id="KW-0472">Membrane</keyword>
<protein>
    <submittedName>
        <fullName evidence="11">Spermidine/putrescine ABC transporter ATPase</fullName>
    </submittedName>
</protein>
<dbReference type="PANTHER" id="PTHR42781:SF6">
    <property type="entry name" value="SPERMIDINE_PUTRESCINE IMPORT ATP-BINDING PROTEIN POTA"/>
    <property type="match status" value="1"/>
</dbReference>
<dbReference type="InterPro" id="IPR027417">
    <property type="entry name" value="P-loop_NTPase"/>
</dbReference>
<evidence type="ECO:0000259" key="10">
    <source>
        <dbReference type="PROSITE" id="PS50893"/>
    </source>
</evidence>
<comment type="caution">
    <text evidence="11">The sequence shown here is derived from an EMBL/GenBank/DDBJ whole genome shotgun (WGS) entry which is preliminary data.</text>
</comment>
<evidence type="ECO:0000256" key="3">
    <source>
        <dbReference type="ARBA" id="ARBA00022448"/>
    </source>
</evidence>
<comment type="subcellular location">
    <subcellularLocation>
        <location evidence="1">Cell inner membrane</location>
    </subcellularLocation>
</comment>
<evidence type="ECO:0000256" key="4">
    <source>
        <dbReference type="ARBA" id="ARBA00022475"/>
    </source>
</evidence>
<evidence type="ECO:0000256" key="2">
    <source>
        <dbReference type="ARBA" id="ARBA00005417"/>
    </source>
</evidence>
<dbReference type="EMBL" id="ASXJ01000012">
    <property type="protein sequence ID" value="ERM03465.1"/>
    <property type="molecule type" value="Genomic_DNA"/>
</dbReference>
<dbReference type="PROSITE" id="PS00211">
    <property type="entry name" value="ABC_TRANSPORTER_1"/>
    <property type="match status" value="1"/>
</dbReference>
<dbReference type="PROSITE" id="PS50893">
    <property type="entry name" value="ABC_TRANSPORTER_2"/>
    <property type="match status" value="1"/>
</dbReference>
<dbReference type="PANTHER" id="PTHR42781">
    <property type="entry name" value="SPERMIDINE/PUTRESCINE IMPORT ATP-BINDING PROTEIN POTA"/>
    <property type="match status" value="1"/>
</dbReference>
<evidence type="ECO:0000256" key="6">
    <source>
        <dbReference type="ARBA" id="ARBA00022741"/>
    </source>
</evidence>